<keyword evidence="2" id="KW-1185">Reference proteome</keyword>
<evidence type="ECO:0000313" key="2">
    <source>
        <dbReference type="Proteomes" id="UP000184300"/>
    </source>
</evidence>
<protein>
    <submittedName>
        <fullName evidence="1">Uncharacterized protein</fullName>
    </submittedName>
</protein>
<gene>
    <name evidence="1" type="ORF">ASPGLDRAFT_22789</name>
</gene>
<dbReference type="RefSeq" id="XP_022404685.1">
    <property type="nucleotide sequence ID" value="XM_022543219.1"/>
</dbReference>
<name>A0A1L9VVR1_ASPGL</name>
<evidence type="ECO:0000313" key="1">
    <source>
        <dbReference type="EMBL" id="OJJ88002.1"/>
    </source>
</evidence>
<dbReference type="VEuPathDB" id="FungiDB:ASPGLDRAFT_22789"/>
<dbReference type="AlphaFoldDB" id="A0A1L9VVR1"/>
<dbReference type="GeneID" id="34459480"/>
<sequence>MGDFRLDIGIYRFFGQNGILIELHLTGLLFSRYSSMPALRPGQAQRPPAKKHVKTNHQEYELRNTPKSFQQTRISKCTLEYRETWDTINLGGNTIKDDDGHSIPKNKVILRIHFSRPVHKNKAYAPRGTTGLLLEVRPYGHVPEEKYGLIDSRVYVRTIG</sequence>
<accession>A0A1L9VVR1</accession>
<proteinExistence type="predicted"/>
<dbReference type="Proteomes" id="UP000184300">
    <property type="component" value="Unassembled WGS sequence"/>
</dbReference>
<organism evidence="1 2">
    <name type="scientific">Aspergillus glaucus CBS 516.65</name>
    <dbReference type="NCBI Taxonomy" id="1160497"/>
    <lineage>
        <taxon>Eukaryota</taxon>
        <taxon>Fungi</taxon>
        <taxon>Dikarya</taxon>
        <taxon>Ascomycota</taxon>
        <taxon>Pezizomycotina</taxon>
        <taxon>Eurotiomycetes</taxon>
        <taxon>Eurotiomycetidae</taxon>
        <taxon>Eurotiales</taxon>
        <taxon>Aspergillaceae</taxon>
        <taxon>Aspergillus</taxon>
        <taxon>Aspergillus subgen. Aspergillus</taxon>
    </lineage>
</organism>
<dbReference type="EMBL" id="KV878890">
    <property type="protein sequence ID" value="OJJ88002.1"/>
    <property type="molecule type" value="Genomic_DNA"/>
</dbReference>
<reference evidence="2" key="1">
    <citation type="journal article" date="2017" name="Genome Biol.">
        <title>Comparative genomics reveals high biological diversity and specific adaptations in the industrially and medically important fungal genus Aspergillus.</title>
        <authorList>
            <person name="de Vries R.P."/>
            <person name="Riley R."/>
            <person name="Wiebenga A."/>
            <person name="Aguilar-Osorio G."/>
            <person name="Amillis S."/>
            <person name="Uchima C.A."/>
            <person name="Anderluh G."/>
            <person name="Asadollahi M."/>
            <person name="Askin M."/>
            <person name="Barry K."/>
            <person name="Battaglia E."/>
            <person name="Bayram O."/>
            <person name="Benocci T."/>
            <person name="Braus-Stromeyer S.A."/>
            <person name="Caldana C."/>
            <person name="Canovas D."/>
            <person name="Cerqueira G.C."/>
            <person name="Chen F."/>
            <person name="Chen W."/>
            <person name="Choi C."/>
            <person name="Clum A."/>
            <person name="Dos Santos R.A."/>
            <person name="Damasio A.R."/>
            <person name="Diallinas G."/>
            <person name="Emri T."/>
            <person name="Fekete E."/>
            <person name="Flipphi M."/>
            <person name="Freyberg S."/>
            <person name="Gallo A."/>
            <person name="Gournas C."/>
            <person name="Habgood R."/>
            <person name="Hainaut M."/>
            <person name="Harispe M.L."/>
            <person name="Henrissat B."/>
            <person name="Hilden K.S."/>
            <person name="Hope R."/>
            <person name="Hossain A."/>
            <person name="Karabika E."/>
            <person name="Karaffa L."/>
            <person name="Karanyi Z."/>
            <person name="Krasevec N."/>
            <person name="Kuo A."/>
            <person name="Kusch H."/>
            <person name="LaButti K."/>
            <person name="Lagendijk E.L."/>
            <person name="Lapidus A."/>
            <person name="Levasseur A."/>
            <person name="Lindquist E."/>
            <person name="Lipzen A."/>
            <person name="Logrieco A.F."/>
            <person name="MacCabe A."/>
            <person name="Maekelae M.R."/>
            <person name="Malavazi I."/>
            <person name="Melin P."/>
            <person name="Meyer V."/>
            <person name="Mielnichuk N."/>
            <person name="Miskei M."/>
            <person name="Molnar A.P."/>
            <person name="Mule G."/>
            <person name="Ngan C.Y."/>
            <person name="Orejas M."/>
            <person name="Orosz E."/>
            <person name="Ouedraogo J.P."/>
            <person name="Overkamp K.M."/>
            <person name="Park H.-S."/>
            <person name="Perrone G."/>
            <person name="Piumi F."/>
            <person name="Punt P.J."/>
            <person name="Ram A.F."/>
            <person name="Ramon A."/>
            <person name="Rauscher S."/>
            <person name="Record E."/>
            <person name="Riano-Pachon D.M."/>
            <person name="Robert V."/>
            <person name="Roehrig J."/>
            <person name="Ruller R."/>
            <person name="Salamov A."/>
            <person name="Salih N.S."/>
            <person name="Samson R.A."/>
            <person name="Sandor E."/>
            <person name="Sanguinetti M."/>
            <person name="Schuetze T."/>
            <person name="Sepcic K."/>
            <person name="Shelest E."/>
            <person name="Sherlock G."/>
            <person name="Sophianopoulou V."/>
            <person name="Squina F.M."/>
            <person name="Sun H."/>
            <person name="Susca A."/>
            <person name="Todd R.B."/>
            <person name="Tsang A."/>
            <person name="Unkles S.E."/>
            <person name="van de Wiele N."/>
            <person name="van Rossen-Uffink D."/>
            <person name="Oliveira J.V."/>
            <person name="Vesth T.C."/>
            <person name="Visser J."/>
            <person name="Yu J.-H."/>
            <person name="Zhou M."/>
            <person name="Andersen M.R."/>
            <person name="Archer D.B."/>
            <person name="Baker S.E."/>
            <person name="Benoit I."/>
            <person name="Brakhage A.A."/>
            <person name="Braus G.H."/>
            <person name="Fischer R."/>
            <person name="Frisvad J.C."/>
            <person name="Goldman G.H."/>
            <person name="Houbraken J."/>
            <person name="Oakley B."/>
            <person name="Pocsi I."/>
            <person name="Scazzocchio C."/>
            <person name="Seiboth B."/>
            <person name="vanKuyk P.A."/>
            <person name="Wortman J."/>
            <person name="Dyer P.S."/>
            <person name="Grigoriev I.V."/>
        </authorList>
    </citation>
    <scope>NUCLEOTIDE SEQUENCE [LARGE SCALE GENOMIC DNA]</scope>
    <source>
        <strain evidence="2">CBS 516.65</strain>
    </source>
</reference>